<evidence type="ECO:0000313" key="2">
    <source>
        <dbReference type="EMBL" id="KAK3055643.1"/>
    </source>
</evidence>
<reference evidence="2" key="1">
    <citation type="submission" date="2023-04" db="EMBL/GenBank/DDBJ databases">
        <title>Black Yeasts Isolated from many extreme environments.</title>
        <authorList>
            <person name="Coleine C."/>
            <person name="Stajich J.E."/>
            <person name="Selbmann L."/>
        </authorList>
    </citation>
    <scope>NUCLEOTIDE SEQUENCE</scope>
    <source>
        <strain evidence="2">CCFEE 5312</strain>
    </source>
</reference>
<organism evidence="2 3">
    <name type="scientific">Extremus antarcticus</name>
    <dbReference type="NCBI Taxonomy" id="702011"/>
    <lineage>
        <taxon>Eukaryota</taxon>
        <taxon>Fungi</taxon>
        <taxon>Dikarya</taxon>
        <taxon>Ascomycota</taxon>
        <taxon>Pezizomycotina</taxon>
        <taxon>Dothideomycetes</taxon>
        <taxon>Dothideomycetidae</taxon>
        <taxon>Mycosphaerellales</taxon>
        <taxon>Extremaceae</taxon>
        <taxon>Extremus</taxon>
    </lineage>
</organism>
<accession>A0AAJ0GE29</accession>
<evidence type="ECO:0000259" key="1">
    <source>
        <dbReference type="PROSITE" id="PS50181"/>
    </source>
</evidence>
<proteinExistence type="predicted"/>
<dbReference type="AlphaFoldDB" id="A0AAJ0GE29"/>
<keyword evidence="3" id="KW-1185">Reference proteome</keyword>
<dbReference type="EMBL" id="JAWDJX010000008">
    <property type="protein sequence ID" value="KAK3055643.1"/>
    <property type="molecule type" value="Genomic_DNA"/>
</dbReference>
<dbReference type="Gene3D" id="3.80.10.10">
    <property type="entry name" value="Ribonuclease Inhibitor"/>
    <property type="match status" value="1"/>
</dbReference>
<dbReference type="InterPro" id="IPR001810">
    <property type="entry name" value="F-box_dom"/>
</dbReference>
<dbReference type="PROSITE" id="PS50181">
    <property type="entry name" value="FBOX"/>
    <property type="match status" value="1"/>
</dbReference>
<name>A0AAJ0GE29_9PEZI</name>
<comment type="caution">
    <text evidence="2">The sequence shown here is derived from an EMBL/GenBank/DDBJ whole genome shotgun (WGS) entry which is preliminary data.</text>
</comment>
<sequence>MATPSHLTGLPVELQRDIIDYIKASPDLKALCLVCKAFHSYAAPKLYRDLVLPPETLTKDLPRSLNRSNVSLRHTRRLRISDPTSPHHRWYDHPKHGEHLVHLIQSIPKDILERIDLHTQEGIPLDVTALMQSRQRNLCNYLLFYRTDPDIKPSYMPQADDLANIVSLTFTIGDIVDCNRGSRILRNVHHPRDLSLLFTNEFQEEFTPQIGFVILFAEWTGTKSSRPKLALRRLYLNRAPCEEIESTLTSALDVRTLATLELYMCWRSDYLLGHFSRQGMNLTSLVQYYDSWEADDDEPDTLETFVRSQSNLKEFLVTPTENEDVQYWKAEMKCGTELRILGLDDIGACGNSLYPGDFIRSQCHSPGTLHELCAACPNLEQLAIHPPPPSKDSDHFDADSIGTLTACLKNLKQLVSVRLYIWPGEGKKAQDLLSDTSKLHPLLQSKAQWLADSLFSNLRDSSPRFVALAIDILKPYGTLFADGDCKKFEEMSRLGYLRDYCFGEDGNVQITGRPVALHRLRAEEPCNDIFKDDFFF</sequence>
<dbReference type="Proteomes" id="UP001271007">
    <property type="component" value="Unassembled WGS sequence"/>
</dbReference>
<protein>
    <recommendedName>
        <fullName evidence="1">F-box domain-containing protein</fullName>
    </recommendedName>
</protein>
<gene>
    <name evidence="2" type="ORF">LTR09_003564</name>
</gene>
<feature type="domain" description="F-box" evidence="1">
    <location>
        <begin position="4"/>
        <end position="50"/>
    </location>
</feature>
<dbReference type="InterPro" id="IPR032675">
    <property type="entry name" value="LRR_dom_sf"/>
</dbReference>
<evidence type="ECO:0000313" key="3">
    <source>
        <dbReference type="Proteomes" id="UP001271007"/>
    </source>
</evidence>